<gene>
    <name evidence="1" type="ORF">A2U01_0006335</name>
</gene>
<accession>A0A392MEL9</accession>
<keyword evidence="2" id="KW-1185">Reference proteome</keyword>
<dbReference type="Gene3D" id="2.40.70.10">
    <property type="entry name" value="Acid Proteases"/>
    <property type="match status" value="1"/>
</dbReference>
<dbReference type="AlphaFoldDB" id="A0A392MEL9"/>
<dbReference type="PANTHER" id="PTHR33067:SF35">
    <property type="entry name" value="ASPARTIC PEPTIDASE DDI1-TYPE DOMAIN-CONTAINING PROTEIN"/>
    <property type="match status" value="1"/>
</dbReference>
<name>A0A392MEL9_9FABA</name>
<evidence type="ECO:0000313" key="1">
    <source>
        <dbReference type="EMBL" id="MCH85489.1"/>
    </source>
</evidence>
<comment type="caution">
    <text evidence="1">The sequence shown here is derived from an EMBL/GenBank/DDBJ whole genome shotgun (WGS) entry which is preliminary data.</text>
</comment>
<dbReference type="PANTHER" id="PTHR33067">
    <property type="entry name" value="RNA-DIRECTED DNA POLYMERASE-RELATED"/>
    <property type="match status" value="1"/>
</dbReference>
<organism evidence="1 2">
    <name type="scientific">Trifolium medium</name>
    <dbReference type="NCBI Taxonomy" id="97028"/>
    <lineage>
        <taxon>Eukaryota</taxon>
        <taxon>Viridiplantae</taxon>
        <taxon>Streptophyta</taxon>
        <taxon>Embryophyta</taxon>
        <taxon>Tracheophyta</taxon>
        <taxon>Spermatophyta</taxon>
        <taxon>Magnoliopsida</taxon>
        <taxon>eudicotyledons</taxon>
        <taxon>Gunneridae</taxon>
        <taxon>Pentapetalae</taxon>
        <taxon>rosids</taxon>
        <taxon>fabids</taxon>
        <taxon>Fabales</taxon>
        <taxon>Fabaceae</taxon>
        <taxon>Papilionoideae</taxon>
        <taxon>50 kb inversion clade</taxon>
        <taxon>NPAAA clade</taxon>
        <taxon>Hologalegina</taxon>
        <taxon>IRL clade</taxon>
        <taxon>Trifolieae</taxon>
        <taxon>Trifolium</taxon>
    </lineage>
</organism>
<dbReference type="InterPro" id="IPR021109">
    <property type="entry name" value="Peptidase_aspartic_dom_sf"/>
</dbReference>
<reference evidence="1 2" key="1">
    <citation type="journal article" date="2018" name="Front. Plant Sci.">
        <title>Red Clover (Trifolium pratense) and Zigzag Clover (T. medium) - A Picture of Genomic Similarities and Differences.</title>
        <authorList>
            <person name="Dluhosova J."/>
            <person name="Istvanek J."/>
            <person name="Nedelnik J."/>
            <person name="Repkova J."/>
        </authorList>
    </citation>
    <scope>NUCLEOTIDE SEQUENCE [LARGE SCALE GENOMIC DNA]</scope>
    <source>
        <strain evidence="2">cv. 10/8</strain>
        <tissue evidence="1">Leaf</tissue>
    </source>
</reference>
<sequence>MEITLADQSVIHSCGIVEDVLLKIRDLIFPVDFVILDVGVDNESQVILERPVLATSHACINMDDMELMLKIGEVRRTIKVCIKPNAHCCQIGARERKLEGAPLILNQEWEETSPESERRLEREWMENAPLWETDPSEGIEPLVIEELAFTPHNEQMDRVGEPAFHTEEELIGMRMDREEEEEKAKWWLDRMSEEILMKWNVNHPEPKQFVPKPKPRQHKQWIKNWNIHYKMTTKSKFGMKKKPITMRMKRKSRY</sequence>
<dbReference type="EMBL" id="LXQA010008609">
    <property type="protein sequence ID" value="MCH85489.1"/>
    <property type="molecule type" value="Genomic_DNA"/>
</dbReference>
<dbReference type="Proteomes" id="UP000265520">
    <property type="component" value="Unassembled WGS sequence"/>
</dbReference>
<proteinExistence type="predicted"/>
<evidence type="ECO:0000313" key="2">
    <source>
        <dbReference type="Proteomes" id="UP000265520"/>
    </source>
</evidence>
<protein>
    <submittedName>
        <fullName evidence="1">Uncharacterized protein</fullName>
    </submittedName>
</protein>